<keyword evidence="2" id="KW-0862">Zinc</keyword>
<sequence length="1050" mass="122188">MAQNVPQNVPQSPFDRALNIFKKDLTKRDKENFKITTFQDLQKSIDDLQKTHQSTRRIQDLSRLGVFLEAIEQYTKVVEPFCNSNEIVAFVLGPIKFLLLVASSYQKAFQELVNTYESLGDSIPLLLQYQELFRTKPHMTRVLSLMYEDILNFHRLAMKYFQQRLWKQLFDATWPSHSSHFASVIGNLARHRALIERHATLSQIEDSQESQRLANDRFDIMMQNEDMARSVVVSQWLKSPHTDVDQYNFTKVRLDYPDSGKWLLSNQSFQEWFDPSFPKVPLFFGLVGFQDQVCKTILASSIVEQAQKLPTKPTVLFFYCKHDDPEHDNFLSLARGILAQILHQDKDLLTYFYEERTKSKEAVLSVPDQVRRLLALAFQRCKNTYIILDGLDECKRDDRKEIVQWFIRLVEKLPVNESSRIRCLFTSRDDGPGRKDFDGMFSLSIRQEDMRGDLQHYCQYQADKLKTKLWLSLDKTQEISEIVFNRAGAMFLLARLIWDSLLEATSIESLEEQLDPTRLPVDINDAYRRILDNMNSSTGYMKVLQWLVLARRPLKWREIQVLKSINLHARRVDFERQMFRVTSAKDICGSLVDVREDGTVELIHLTAKQYGTIPLHLVECILADILLSFLVDERIVDPLYDDIEMGSLCLSYLNLPVFMDSITSNAASQGDYGLMDYAVLYWIKHLDGVIGEASRRMTRAKLQDSHRAQAISQEQDRSIIYPTLQEDDYPQSMSPFAEALGIFVDEHWVEPKISLEVSSRNKKKLQVFEDRDFYEKLEQIYVFTRKQLHSFGALKKDEISTDIADIVCEVRDEIEKAFTSAMDKSSKDSLVEKYGENLFKCPRLSCRSFTSGFPTTDERDHHVEWHDLPFRCNDKNCITGFDIGFANQTQYKRHMKIYHQSTFPQHEQFPTDKEIQQSKQEVIQNKQARTQPAPASTSTRPPDLNLQGDTAAISEPEETSSSDSEPPEIRPLPRAEPQPEDLKCPTCSREFTKLYNLRSHMRVHQTIRPFSCEFCPKTFTRKNDCTRHRKIHLGTKDWVCVPKKVRLVFK</sequence>
<dbReference type="PANTHER" id="PTHR10039:SF14">
    <property type="entry name" value="NACHT DOMAIN-CONTAINING PROTEIN"/>
    <property type="match status" value="1"/>
</dbReference>
<dbReference type="InterPro" id="IPR013087">
    <property type="entry name" value="Znf_C2H2_type"/>
</dbReference>
<feature type="domain" description="C2H2-type" evidence="4">
    <location>
        <begin position="1010"/>
        <end position="1037"/>
    </location>
</feature>
<dbReference type="Pfam" id="PF24883">
    <property type="entry name" value="NPHP3_N"/>
    <property type="match status" value="1"/>
</dbReference>
<feature type="region of interest" description="Disordered" evidence="3">
    <location>
        <begin position="905"/>
        <end position="985"/>
    </location>
</feature>
<keyword evidence="6" id="KW-1185">Reference proteome</keyword>
<dbReference type="AlphaFoldDB" id="A0AAD6GC69"/>
<dbReference type="Pfam" id="PF24809">
    <property type="entry name" value="DUF7708"/>
    <property type="match status" value="1"/>
</dbReference>
<dbReference type="InterPro" id="IPR056884">
    <property type="entry name" value="NPHP3-like_N"/>
</dbReference>
<evidence type="ECO:0000256" key="3">
    <source>
        <dbReference type="SAM" id="MobiDB-lite"/>
    </source>
</evidence>
<proteinExistence type="predicted"/>
<gene>
    <name evidence="5" type="ORF">N7494_010152</name>
</gene>
<feature type="domain" description="C2H2-type" evidence="4">
    <location>
        <begin position="982"/>
        <end position="1009"/>
    </location>
</feature>
<dbReference type="SMART" id="SM00355">
    <property type="entry name" value="ZnF_C2H2"/>
    <property type="match status" value="3"/>
</dbReference>
<dbReference type="Gene3D" id="3.30.160.60">
    <property type="entry name" value="Classic Zinc Finger"/>
    <property type="match status" value="1"/>
</dbReference>
<dbReference type="Pfam" id="PF00096">
    <property type="entry name" value="zf-C2H2"/>
    <property type="match status" value="1"/>
</dbReference>
<keyword evidence="1" id="KW-0677">Repeat</keyword>
<comment type="caution">
    <text evidence="5">The sequence shown here is derived from an EMBL/GenBank/DDBJ whole genome shotgun (WGS) entry which is preliminary data.</text>
</comment>
<organism evidence="5 6">
    <name type="scientific">Penicillium frequentans</name>
    <dbReference type="NCBI Taxonomy" id="3151616"/>
    <lineage>
        <taxon>Eukaryota</taxon>
        <taxon>Fungi</taxon>
        <taxon>Dikarya</taxon>
        <taxon>Ascomycota</taxon>
        <taxon>Pezizomycotina</taxon>
        <taxon>Eurotiomycetes</taxon>
        <taxon>Eurotiomycetidae</taxon>
        <taxon>Eurotiales</taxon>
        <taxon>Aspergillaceae</taxon>
        <taxon>Penicillium</taxon>
    </lineage>
</organism>
<evidence type="ECO:0000256" key="1">
    <source>
        <dbReference type="ARBA" id="ARBA00022737"/>
    </source>
</evidence>
<dbReference type="EMBL" id="JAQIZZ010000007">
    <property type="protein sequence ID" value="KAJ5533600.1"/>
    <property type="molecule type" value="Genomic_DNA"/>
</dbReference>
<dbReference type="GO" id="GO:0008270">
    <property type="term" value="F:zinc ion binding"/>
    <property type="evidence" value="ECO:0007669"/>
    <property type="project" value="UniProtKB-KW"/>
</dbReference>
<protein>
    <recommendedName>
        <fullName evidence="4">C2H2-type domain-containing protein</fullName>
    </recommendedName>
</protein>
<evidence type="ECO:0000259" key="4">
    <source>
        <dbReference type="PROSITE" id="PS50157"/>
    </source>
</evidence>
<evidence type="ECO:0000313" key="6">
    <source>
        <dbReference type="Proteomes" id="UP001220324"/>
    </source>
</evidence>
<dbReference type="InterPro" id="IPR056125">
    <property type="entry name" value="DUF7708"/>
</dbReference>
<dbReference type="PROSITE" id="PS50157">
    <property type="entry name" value="ZINC_FINGER_C2H2_2"/>
    <property type="match status" value="2"/>
</dbReference>
<accession>A0AAD6GC69</accession>
<dbReference type="PROSITE" id="PS00028">
    <property type="entry name" value="ZINC_FINGER_C2H2_1"/>
    <property type="match status" value="2"/>
</dbReference>
<evidence type="ECO:0000313" key="5">
    <source>
        <dbReference type="EMBL" id="KAJ5533600.1"/>
    </source>
</evidence>
<dbReference type="SUPFAM" id="SSF57667">
    <property type="entry name" value="beta-beta-alpha zinc fingers"/>
    <property type="match status" value="1"/>
</dbReference>
<evidence type="ECO:0000256" key="2">
    <source>
        <dbReference type="PROSITE-ProRule" id="PRU00042"/>
    </source>
</evidence>
<dbReference type="InterPro" id="IPR036236">
    <property type="entry name" value="Znf_C2H2_sf"/>
</dbReference>
<dbReference type="Proteomes" id="UP001220324">
    <property type="component" value="Unassembled WGS sequence"/>
</dbReference>
<keyword evidence="2" id="KW-0863">Zinc-finger</keyword>
<name>A0AAD6GC69_9EURO</name>
<dbReference type="Gene3D" id="3.40.50.300">
    <property type="entry name" value="P-loop containing nucleotide triphosphate hydrolases"/>
    <property type="match status" value="1"/>
</dbReference>
<reference evidence="5 6" key="1">
    <citation type="journal article" date="2023" name="IMA Fungus">
        <title>Comparative genomic study of the Penicillium genus elucidates a diverse pangenome and 15 lateral gene transfer events.</title>
        <authorList>
            <person name="Petersen C."/>
            <person name="Sorensen T."/>
            <person name="Nielsen M.R."/>
            <person name="Sondergaard T.E."/>
            <person name="Sorensen J.L."/>
            <person name="Fitzpatrick D.A."/>
            <person name="Frisvad J.C."/>
            <person name="Nielsen K.L."/>
        </authorList>
    </citation>
    <scope>NUCLEOTIDE SEQUENCE [LARGE SCALE GENOMIC DNA]</scope>
    <source>
        <strain evidence="5 6">IBT 35679</strain>
    </source>
</reference>
<dbReference type="InterPro" id="IPR027417">
    <property type="entry name" value="P-loop_NTPase"/>
</dbReference>
<feature type="compositionally biased region" description="Polar residues" evidence="3">
    <location>
        <begin position="917"/>
        <end position="940"/>
    </location>
</feature>
<dbReference type="PANTHER" id="PTHR10039">
    <property type="entry name" value="AMELOGENIN"/>
    <property type="match status" value="1"/>
</dbReference>
<keyword evidence="2" id="KW-0479">Metal-binding</keyword>